<evidence type="ECO:0000256" key="1">
    <source>
        <dbReference type="SAM" id="MobiDB-lite"/>
    </source>
</evidence>
<keyword evidence="3" id="KW-1185">Reference proteome</keyword>
<comment type="caution">
    <text evidence="2">The sequence shown here is derived from an EMBL/GenBank/DDBJ whole genome shotgun (WGS) entry which is preliminary data.</text>
</comment>
<evidence type="ECO:0000313" key="3">
    <source>
        <dbReference type="Proteomes" id="UP001642540"/>
    </source>
</evidence>
<proteinExistence type="predicted"/>
<dbReference type="Proteomes" id="UP001642540">
    <property type="component" value="Unassembled WGS sequence"/>
</dbReference>
<dbReference type="EMBL" id="CAXLJM020000007">
    <property type="protein sequence ID" value="CAL8073052.1"/>
    <property type="molecule type" value="Genomic_DNA"/>
</dbReference>
<name>A0ABP1PQ39_9HEXA</name>
<feature type="region of interest" description="Disordered" evidence="1">
    <location>
        <begin position="142"/>
        <end position="166"/>
    </location>
</feature>
<feature type="region of interest" description="Disordered" evidence="1">
    <location>
        <begin position="1"/>
        <end position="47"/>
    </location>
</feature>
<protein>
    <submittedName>
        <fullName evidence="2">Uncharacterized protein</fullName>
    </submittedName>
</protein>
<accession>A0ABP1PQ39</accession>
<gene>
    <name evidence="2" type="ORF">ODALV1_LOCUS2463</name>
</gene>
<feature type="compositionally biased region" description="Low complexity" evidence="1">
    <location>
        <begin position="29"/>
        <end position="40"/>
    </location>
</feature>
<sequence length="224" mass="24319">MEKREKSGKSGAAQGILRVDASKSRIAVQSPGEPSSPQPSVDRLSVSFAPDYYDKSWDGGSENQLHGENLEGVDGAVSEASVKVNVFNMAAIDGNEVSSPGGGVSPTSPGVIGGPTRLSANLTDEDDDYSASMNVILQRRASQRKVKGLGKRRTSSPYDSDRRRSSVFTTSSGETAITMEGDAVTQEQIFENIRLHKELMDSVKQQPWDMRRKLKLVWKNSDVL</sequence>
<reference evidence="2 3" key="1">
    <citation type="submission" date="2024-08" db="EMBL/GenBank/DDBJ databases">
        <authorList>
            <person name="Cucini C."/>
            <person name="Frati F."/>
        </authorList>
    </citation>
    <scope>NUCLEOTIDE SEQUENCE [LARGE SCALE GENOMIC DNA]</scope>
</reference>
<organism evidence="2 3">
    <name type="scientific">Orchesella dallaii</name>
    <dbReference type="NCBI Taxonomy" id="48710"/>
    <lineage>
        <taxon>Eukaryota</taxon>
        <taxon>Metazoa</taxon>
        <taxon>Ecdysozoa</taxon>
        <taxon>Arthropoda</taxon>
        <taxon>Hexapoda</taxon>
        <taxon>Collembola</taxon>
        <taxon>Entomobryomorpha</taxon>
        <taxon>Entomobryoidea</taxon>
        <taxon>Orchesellidae</taxon>
        <taxon>Orchesellinae</taxon>
        <taxon>Orchesella</taxon>
    </lineage>
</organism>
<feature type="compositionally biased region" description="Basic residues" evidence="1">
    <location>
        <begin position="142"/>
        <end position="154"/>
    </location>
</feature>
<evidence type="ECO:0000313" key="2">
    <source>
        <dbReference type="EMBL" id="CAL8073052.1"/>
    </source>
</evidence>